<dbReference type="EMBL" id="JAQQKW010000006">
    <property type="protein sequence ID" value="MDC7694897.1"/>
    <property type="molecule type" value="Genomic_DNA"/>
</dbReference>
<feature type="compositionally biased region" description="Basic and acidic residues" evidence="4">
    <location>
        <begin position="270"/>
        <end position="280"/>
    </location>
</feature>
<name>A0ABT5IFC7_9CAUL</name>
<keyword evidence="7" id="KW-1185">Reference proteome</keyword>
<feature type="signal peptide" evidence="5">
    <location>
        <begin position="1"/>
        <end position="21"/>
    </location>
</feature>
<evidence type="ECO:0000256" key="4">
    <source>
        <dbReference type="SAM" id="MobiDB-lite"/>
    </source>
</evidence>
<feature type="region of interest" description="Disordered" evidence="4">
    <location>
        <begin position="188"/>
        <end position="211"/>
    </location>
</feature>
<organism evidence="6 7">
    <name type="scientific">Asticcacaulis currens</name>
    <dbReference type="NCBI Taxonomy" id="2984210"/>
    <lineage>
        <taxon>Bacteria</taxon>
        <taxon>Pseudomonadati</taxon>
        <taxon>Pseudomonadota</taxon>
        <taxon>Alphaproteobacteria</taxon>
        <taxon>Caulobacterales</taxon>
        <taxon>Caulobacteraceae</taxon>
        <taxon>Asticcacaulis</taxon>
    </lineage>
</organism>
<gene>
    <name evidence="6" type="ORF">PQU94_11455</name>
</gene>
<reference evidence="6 7" key="1">
    <citation type="submission" date="2023-01" db="EMBL/GenBank/DDBJ databases">
        <title>Novel species of the genus Asticcacaulis isolated from rivers.</title>
        <authorList>
            <person name="Lu H."/>
        </authorList>
    </citation>
    <scope>NUCLEOTIDE SEQUENCE [LARGE SCALE GENOMIC DNA]</scope>
    <source>
        <strain evidence="6 7">DXS10W</strain>
    </source>
</reference>
<accession>A0ABT5IFC7</accession>
<evidence type="ECO:0000256" key="5">
    <source>
        <dbReference type="SAM" id="SignalP"/>
    </source>
</evidence>
<feature type="region of interest" description="Disordered" evidence="4">
    <location>
        <begin position="270"/>
        <end position="294"/>
    </location>
</feature>
<evidence type="ECO:0000256" key="1">
    <source>
        <dbReference type="ARBA" id="ARBA00004442"/>
    </source>
</evidence>
<protein>
    <recommendedName>
        <fullName evidence="8">TonB-dependent receptor</fullName>
    </recommendedName>
</protein>
<comment type="subcellular location">
    <subcellularLocation>
        <location evidence="1">Cell outer membrane</location>
    </subcellularLocation>
</comment>
<keyword evidence="3" id="KW-0998">Cell outer membrane</keyword>
<feature type="chain" id="PRO_5047294961" description="TonB-dependent receptor" evidence="5">
    <location>
        <begin position="22"/>
        <end position="658"/>
    </location>
</feature>
<evidence type="ECO:0000313" key="6">
    <source>
        <dbReference type="EMBL" id="MDC7694897.1"/>
    </source>
</evidence>
<keyword evidence="5" id="KW-0732">Signal</keyword>
<keyword evidence="2" id="KW-0472">Membrane</keyword>
<proteinExistence type="predicted"/>
<dbReference type="SUPFAM" id="SSF56935">
    <property type="entry name" value="Porins"/>
    <property type="match status" value="1"/>
</dbReference>
<dbReference type="Gene3D" id="2.40.170.20">
    <property type="entry name" value="TonB-dependent receptor, beta-barrel domain"/>
    <property type="match status" value="1"/>
</dbReference>
<dbReference type="RefSeq" id="WP_272741602.1">
    <property type="nucleotide sequence ID" value="NZ_JAQQKW010000006.1"/>
</dbReference>
<sequence>MRLVWLTSVCALALLPVQALAGGETIAAAARYTASDFVGKPVQSAADALKYIPNFIVTGSGGSSNVLIDGQRPSDTNDALARLPFNQIERIERIAAGSANYDMQGHSELINIVRKSMSKPVVTLQSSANIYPDGKIKPQVGFTWQKNQNGRNLEAGVNLYQNHDEGTGHGDKYTTYADGTTRHQALDSKGQSEGAEVRGGWAGPASGGRLDVNGTVRYNRSGFDAVYENGVTEYEQRKNENLTQEVSGRYEKSVSKTFKLNLNLWGKRNVSDSRTDHQKPDQFSTYTEDKETSEGSLAAQATWHYSKALMLQAGGERRFNTFDAQGLSIGSWLSDDERPDPSRTRGEEQRGSLYISSNWRPSDTLTIDSGLAVESMTFRHRGVYAAERSYEYPKPRLSLQWKPDQGLQVRLSRAREVGYMGYWDFVSIANWQYERPDQLLYPLNLVPYRQWSNEFSVDYRFWEKGQLALSYELNDIDDAVERVPLYTQNGGIEDIVGNVGDGANQQISTRLSVPVDNYLENGMIRLNATWYDSEITDPVTGRKRRISGQTPRSLSLSFNQDRPGVSWGWSVDSGWDNTSWRAKEVSHSEGSPWVSLYAEFKPSPKLSVRTELQNLGARTTRYDVTRYEGLRSGNVLSYEESTQRNSEPKLYLRIRNEL</sequence>
<evidence type="ECO:0000313" key="7">
    <source>
        <dbReference type="Proteomes" id="UP001216595"/>
    </source>
</evidence>
<dbReference type="Proteomes" id="UP001216595">
    <property type="component" value="Unassembled WGS sequence"/>
</dbReference>
<comment type="caution">
    <text evidence="6">The sequence shown here is derived from an EMBL/GenBank/DDBJ whole genome shotgun (WGS) entry which is preliminary data.</text>
</comment>
<evidence type="ECO:0008006" key="8">
    <source>
        <dbReference type="Google" id="ProtNLM"/>
    </source>
</evidence>
<dbReference type="InterPro" id="IPR036942">
    <property type="entry name" value="Beta-barrel_TonB_sf"/>
</dbReference>
<evidence type="ECO:0000256" key="2">
    <source>
        <dbReference type="ARBA" id="ARBA00023136"/>
    </source>
</evidence>
<evidence type="ECO:0000256" key="3">
    <source>
        <dbReference type="ARBA" id="ARBA00023237"/>
    </source>
</evidence>